<sequence length="473" mass="51311">MQISYDDDLKCITGVVQASMRNKSYAVEEQVLGLLRTWVKAQFNVRQSTQEAGRSLHDDLGRRHSQGYLRQCVEFSMAFPSLLPKLPHVSHFQEACYIKWATGISNVRASLNLSFLEERLQGQAGRRGTRVRISSVVITSRHARSGLPDEPGLACQPDMKRGDISGWQARPGSSGSPDRAWPSGRRNHRSSRTGALIRRLLRVVLTLAGGGGTEGSLAGGGSIVVITSRHARSGLPDEPGPPGLACQPDMSPLFLRGRIPLARGPRRRRGKEVRPRRKTCPGTGTGNKEPVEFGTPMVSLLPGCVPTLRLQQLLREADLGDRTPSQLLRHMQQLLGSTAAGLDSLLLREIFLQRLPSNRRTYISKLAERADALMAVATPSVATVQAEPAQPDQLHELRAEISRLANTVAALRAGGAHPPNRRGSIVVITSRHARSGLPDEPGLAGLACQPAEEKTGKGGEAEEEDLPGNGHRK</sequence>
<dbReference type="EMBL" id="JABSTQ010009087">
    <property type="protein sequence ID" value="KAG0433083.1"/>
    <property type="molecule type" value="Genomic_DNA"/>
</dbReference>
<evidence type="ECO:0000313" key="2">
    <source>
        <dbReference type="Proteomes" id="UP000805193"/>
    </source>
</evidence>
<reference evidence="1 2" key="1">
    <citation type="journal article" date="2020" name="Cell">
        <title>Large-Scale Comparative Analyses of Tick Genomes Elucidate Their Genetic Diversity and Vector Capacities.</title>
        <authorList>
            <consortium name="Tick Genome and Microbiome Consortium (TIGMIC)"/>
            <person name="Jia N."/>
            <person name="Wang J."/>
            <person name="Shi W."/>
            <person name="Du L."/>
            <person name="Sun Y."/>
            <person name="Zhan W."/>
            <person name="Jiang J.F."/>
            <person name="Wang Q."/>
            <person name="Zhang B."/>
            <person name="Ji P."/>
            <person name="Bell-Sakyi L."/>
            <person name="Cui X.M."/>
            <person name="Yuan T.T."/>
            <person name="Jiang B.G."/>
            <person name="Yang W.F."/>
            <person name="Lam T.T."/>
            <person name="Chang Q.C."/>
            <person name="Ding S.J."/>
            <person name="Wang X.J."/>
            <person name="Zhu J.G."/>
            <person name="Ruan X.D."/>
            <person name="Zhao L."/>
            <person name="Wei J.T."/>
            <person name="Ye R.Z."/>
            <person name="Que T.C."/>
            <person name="Du C.H."/>
            <person name="Zhou Y.H."/>
            <person name="Cheng J.X."/>
            <person name="Dai P.F."/>
            <person name="Guo W.B."/>
            <person name="Han X.H."/>
            <person name="Huang E.J."/>
            <person name="Li L.F."/>
            <person name="Wei W."/>
            <person name="Gao Y.C."/>
            <person name="Liu J.Z."/>
            <person name="Shao H.Z."/>
            <person name="Wang X."/>
            <person name="Wang C.C."/>
            <person name="Yang T.C."/>
            <person name="Huo Q.B."/>
            <person name="Li W."/>
            <person name="Chen H.Y."/>
            <person name="Chen S.E."/>
            <person name="Zhou L.G."/>
            <person name="Ni X.B."/>
            <person name="Tian J.H."/>
            <person name="Sheng Y."/>
            <person name="Liu T."/>
            <person name="Pan Y.S."/>
            <person name="Xia L.Y."/>
            <person name="Li J."/>
            <person name="Zhao F."/>
            <person name="Cao W.C."/>
        </authorList>
    </citation>
    <scope>NUCLEOTIDE SEQUENCE [LARGE SCALE GENOMIC DNA]</scope>
    <source>
        <strain evidence="1">Iper-2018</strain>
    </source>
</reference>
<accession>A0AC60QHX9</accession>
<keyword evidence="2" id="KW-1185">Reference proteome</keyword>
<name>A0AC60QHX9_IXOPE</name>
<protein>
    <submittedName>
        <fullName evidence="1">Uncharacterized protein</fullName>
    </submittedName>
</protein>
<proteinExistence type="predicted"/>
<evidence type="ECO:0000313" key="1">
    <source>
        <dbReference type="EMBL" id="KAG0433083.1"/>
    </source>
</evidence>
<comment type="caution">
    <text evidence="1">The sequence shown here is derived from an EMBL/GenBank/DDBJ whole genome shotgun (WGS) entry which is preliminary data.</text>
</comment>
<gene>
    <name evidence="1" type="ORF">HPB47_020234</name>
</gene>
<dbReference type="Proteomes" id="UP000805193">
    <property type="component" value="Unassembled WGS sequence"/>
</dbReference>
<organism evidence="1 2">
    <name type="scientific">Ixodes persulcatus</name>
    <name type="common">Taiga tick</name>
    <dbReference type="NCBI Taxonomy" id="34615"/>
    <lineage>
        <taxon>Eukaryota</taxon>
        <taxon>Metazoa</taxon>
        <taxon>Ecdysozoa</taxon>
        <taxon>Arthropoda</taxon>
        <taxon>Chelicerata</taxon>
        <taxon>Arachnida</taxon>
        <taxon>Acari</taxon>
        <taxon>Parasitiformes</taxon>
        <taxon>Ixodida</taxon>
        <taxon>Ixodoidea</taxon>
        <taxon>Ixodidae</taxon>
        <taxon>Ixodinae</taxon>
        <taxon>Ixodes</taxon>
    </lineage>
</organism>